<protein>
    <submittedName>
        <fullName evidence="1">Dynein heavy chain</fullName>
    </submittedName>
</protein>
<comment type="caution">
    <text evidence="1">The sequence shown here is derived from an EMBL/GenBank/DDBJ whole genome shotgun (WGS) entry which is preliminary data.</text>
</comment>
<evidence type="ECO:0000313" key="2">
    <source>
        <dbReference type="Proteomes" id="UP000325315"/>
    </source>
</evidence>
<reference evidence="2" key="1">
    <citation type="journal article" date="2019" name="Plant Biotechnol. J.">
        <title>Genome sequencing of the Australian wild diploid species Gossypium australe highlights disease resistance and delayed gland morphogenesis.</title>
        <authorList>
            <person name="Cai Y."/>
            <person name="Cai X."/>
            <person name="Wang Q."/>
            <person name="Wang P."/>
            <person name="Zhang Y."/>
            <person name="Cai C."/>
            <person name="Xu Y."/>
            <person name="Wang K."/>
            <person name="Zhou Z."/>
            <person name="Wang C."/>
            <person name="Geng S."/>
            <person name="Li B."/>
            <person name="Dong Q."/>
            <person name="Hou Y."/>
            <person name="Wang H."/>
            <person name="Ai P."/>
            <person name="Liu Z."/>
            <person name="Yi F."/>
            <person name="Sun M."/>
            <person name="An G."/>
            <person name="Cheng J."/>
            <person name="Zhang Y."/>
            <person name="Shi Q."/>
            <person name="Xie Y."/>
            <person name="Shi X."/>
            <person name="Chang Y."/>
            <person name="Huang F."/>
            <person name="Chen Y."/>
            <person name="Hong S."/>
            <person name="Mi L."/>
            <person name="Sun Q."/>
            <person name="Zhang L."/>
            <person name="Zhou B."/>
            <person name="Peng R."/>
            <person name="Zhang X."/>
            <person name="Liu F."/>
        </authorList>
    </citation>
    <scope>NUCLEOTIDE SEQUENCE [LARGE SCALE GENOMIC DNA]</scope>
    <source>
        <strain evidence="2">cv. PA1801</strain>
    </source>
</reference>
<keyword evidence="2" id="KW-1185">Reference proteome</keyword>
<proteinExistence type="predicted"/>
<name>A0A5B6VCV3_9ROSI</name>
<dbReference type="EMBL" id="SMMG02000007">
    <property type="protein sequence ID" value="KAA3466776.1"/>
    <property type="molecule type" value="Genomic_DNA"/>
</dbReference>
<dbReference type="AlphaFoldDB" id="A0A5B6VCV3"/>
<sequence length="88" mass="10242">MEIRFAIFDLLHSCSVEIRSAIFSLLHCRYMEIRLIVFDLFHSCSVEIRSAIFSDIPDVRLLVQPILPTDNLKMSSLFRPLSQVFRAL</sequence>
<gene>
    <name evidence="1" type="ORF">EPI10_001844</name>
</gene>
<evidence type="ECO:0000313" key="1">
    <source>
        <dbReference type="EMBL" id="KAA3466776.1"/>
    </source>
</evidence>
<organism evidence="1 2">
    <name type="scientific">Gossypium australe</name>
    <dbReference type="NCBI Taxonomy" id="47621"/>
    <lineage>
        <taxon>Eukaryota</taxon>
        <taxon>Viridiplantae</taxon>
        <taxon>Streptophyta</taxon>
        <taxon>Embryophyta</taxon>
        <taxon>Tracheophyta</taxon>
        <taxon>Spermatophyta</taxon>
        <taxon>Magnoliopsida</taxon>
        <taxon>eudicotyledons</taxon>
        <taxon>Gunneridae</taxon>
        <taxon>Pentapetalae</taxon>
        <taxon>rosids</taxon>
        <taxon>malvids</taxon>
        <taxon>Malvales</taxon>
        <taxon>Malvaceae</taxon>
        <taxon>Malvoideae</taxon>
        <taxon>Gossypium</taxon>
    </lineage>
</organism>
<accession>A0A5B6VCV3</accession>
<dbReference type="Proteomes" id="UP000325315">
    <property type="component" value="Unassembled WGS sequence"/>
</dbReference>